<dbReference type="EMBL" id="PJNI01000016">
    <property type="protein sequence ID" value="PKR79909.1"/>
    <property type="molecule type" value="Genomic_DNA"/>
</dbReference>
<evidence type="ECO:0000313" key="2">
    <source>
        <dbReference type="Proteomes" id="UP000236654"/>
    </source>
</evidence>
<dbReference type="AlphaFoldDB" id="A0A2I0R017"/>
<protein>
    <submittedName>
        <fullName evidence="1">Gliding motility lipoprotein GldD</fullName>
    </submittedName>
</protein>
<accession>A0A2I0R017</accession>
<sequence>MPKPSTYLELNLPEKDAEPYTDKCGYTYLKPNYFNVKNVKGSACNRDVDLSSLNGTLHLSRIDVDTSLGVYINYAIDKVEEHKIMATAIYDSSFIRNDDQVYGTFFELQGNVASPFQFYLTDSTSRFLSGVVYFNTRPNYDSIRPTLDFLKDDIFQLMESLKWE</sequence>
<evidence type="ECO:0000313" key="1">
    <source>
        <dbReference type="EMBL" id="PKR79909.1"/>
    </source>
</evidence>
<reference evidence="1 2" key="1">
    <citation type="submission" date="2017-12" db="EMBL/GenBank/DDBJ databases">
        <title>The draft genome sequence of Brumimicrobium saltpan LHR20.</title>
        <authorList>
            <person name="Do Z.-J."/>
            <person name="Luo H.-R."/>
        </authorList>
    </citation>
    <scope>NUCLEOTIDE SEQUENCE [LARGE SCALE GENOMIC DNA]</scope>
    <source>
        <strain evidence="1 2">LHR20</strain>
    </source>
</reference>
<dbReference type="Proteomes" id="UP000236654">
    <property type="component" value="Unassembled WGS sequence"/>
</dbReference>
<dbReference type="InterPro" id="IPR019850">
    <property type="entry name" value="GldD-like"/>
</dbReference>
<gene>
    <name evidence="1" type="ORF">CW751_12555</name>
</gene>
<organism evidence="1 2">
    <name type="scientific">Brumimicrobium salinarum</name>
    <dbReference type="NCBI Taxonomy" id="2058658"/>
    <lineage>
        <taxon>Bacteria</taxon>
        <taxon>Pseudomonadati</taxon>
        <taxon>Bacteroidota</taxon>
        <taxon>Flavobacteriia</taxon>
        <taxon>Flavobacteriales</taxon>
        <taxon>Crocinitomicaceae</taxon>
        <taxon>Brumimicrobium</taxon>
    </lineage>
</organism>
<comment type="caution">
    <text evidence="1">The sequence shown here is derived from an EMBL/GenBank/DDBJ whole genome shotgun (WGS) entry which is preliminary data.</text>
</comment>
<name>A0A2I0R017_9FLAO</name>
<dbReference type="Pfam" id="PF25593">
    <property type="entry name" value="GldD_lipo"/>
    <property type="match status" value="1"/>
</dbReference>
<keyword evidence="2" id="KW-1185">Reference proteome</keyword>
<keyword evidence="1" id="KW-0449">Lipoprotein</keyword>
<proteinExistence type="predicted"/>